<sequence length="181" mass="20400">MIPATTHAPDFTRIVEIGSRPDVLSAGVLAGFLPSTIQRAYKEAKRQAKRPREIAFALPSWESDPRYVIASSGGRYSVALHYSIDCPVCRVVCFTKSADDPDTAADYKDAVFEFLERLRRRIIYSGRWPYLKIGDWSDRCLRALVIGGDVETVRSIVDRYAGDNYRHGFAALVKPEDKPWS</sequence>
<dbReference type="EMBL" id="OX458333">
    <property type="protein sequence ID" value="CAI8918629.1"/>
    <property type="molecule type" value="Genomic_DNA"/>
</dbReference>
<protein>
    <submittedName>
        <fullName evidence="1">Uncharacterized protein</fullName>
    </submittedName>
</protein>
<dbReference type="Proteomes" id="UP001162030">
    <property type="component" value="Chromosome"/>
</dbReference>
<reference evidence="1 2" key="1">
    <citation type="submission" date="2023-03" db="EMBL/GenBank/DDBJ databases">
        <authorList>
            <person name="Pearce D."/>
        </authorList>
    </citation>
    <scope>NUCLEOTIDE SEQUENCE [LARGE SCALE GENOMIC DNA]</scope>
    <source>
        <strain evidence="1">Msz</strain>
    </source>
</reference>
<keyword evidence="2" id="KW-1185">Reference proteome</keyword>
<accession>A0ABM9I687</accession>
<organism evidence="1 2">
    <name type="scientific">Methylocaldum szegediense</name>
    <dbReference type="NCBI Taxonomy" id="73780"/>
    <lineage>
        <taxon>Bacteria</taxon>
        <taxon>Pseudomonadati</taxon>
        <taxon>Pseudomonadota</taxon>
        <taxon>Gammaproteobacteria</taxon>
        <taxon>Methylococcales</taxon>
        <taxon>Methylococcaceae</taxon>
        <taxon>Methylocaldum</taxon>
    </lineage>
</organism>
<name>A0ABM9I687_9GAMM</name>
<evidence type="ECO:0000313" key="2">
    <source>
        <dbReference type="Proteomes" id="UP001162030"/>
    </source>
</evidence>
<proteinExistence type="predicted"/>
<gene>
    <name evidence="1" type="ORF">MSZNOR_3795</name>
</gene>
<evidence type="ECO:0000313" key="1">
    <source>
        <dbReference type="EMBL" id="CAI8918629.1"/>
    </source>
</evidence>